<name>A0A2N3YGV6_9MICO</name>
<accession>A0A2N3YGV6</accession>
<gene>
    <name evidence="2" type="ORF">ATL31_0884</name>
</gene>
<dbReference type="AlphaFoldDB" id="A0A2N3YGV6"/>
<dbReference type="EMBL" id="PJNE01000001">
    <property type="protein sequence ID" value="PKW26079.1"/>
    <property type="molecule type" value="Genomic_DNA"/>
</dbReference>
<sequence length="45" mass="4365">MRTLRAALAVLALAAVSLAVPAAAHAAPSSSVSKVTLHNGLGWGG</sequence>
<organism evidence="2 3">
    <name type="scientific">Phycicoccus duodecadis</name>
    <dbReference type="NCBI Taxonomy" id="173053"/>
    <lineage>
        <taxon>Bacteria</taxon>
        <taxon>Bacillati</taxon>
        <taxon>Actinomycetota</taxon>
        <taxon>Actinomycetes</taxon>
        <taxon>Micrococcales</taxon>
        <taxon>Intrasporangiaceae</taxon>
        <taxon>Phycicoccus</taxon>
    </lineage>
</organism>
<keyword evidence="1" id="KW-0732">Signal</keyword>
<comment type="caution">
    <text evidence="2">The sequence shown here is derived from an EMBL/GenBank/DDBJ whole genome shotgun (WGS) entry which is preliminary data.</text>
</comment>
<keyword evidence="3" id="KW-1185">Reference proteome</keyword>
<evidence type="ECO:0000256" key="1">
    <source>
        <dbReference type="SAM" id="SignalP"/>
    </source>
</evidence>
<dbReference type="RefSeq" id="WP_158239783.1">
    <property type="nucleotide sequence ID" value="NZ_PJNE01000001.1"/>
</dbReference>
<evidence type="ECO:0000313" key="2">
    <source>
        <dbReference type="EMBL" id="PKW26079.1"/>
    </source>
</evidence>
<evidence type="ECO:0000313" key="3">
    <source>
        <dbReference type="Proteomes" id="UP000233781"/>
    </source>
</evidence>
<reference evidence="2 3" key="1">
    <citation type="submission" date="2017-12" db="EMBL/GenBank/DDBJ databases">
        <title>Sequencing the genomes of 1000 Actinobacteria strains.</title>
        <authorList>
            <person name="Klenk H.-P."/>
        </authorList>
    </citation>
    <scope>NUCLEOTIDE SEQUENCE [LARGE SCALE GENOMIC DNA]</scope>
    <source>
        <strain evidence="2 3">DSM 12806</strain>
    </source>
</reference>
<proteinExistence type="predicted"/>
<protein>
    <submittedName>
        <fullName evidence="2">Uncharacterized protein</fullName>
    </submittedName>
</protein>
<feature type="signal peptide" evidence="1">
    <location>
        <begin position="1"/>
        <end position="26"/>
    </location>
</feature>
<dbReference type="Proteomes" id="UP000233781">
    <property type="component" value="Unassembled WGS sequence"/>
</dbReference>
<feature type="chain" id="PRO_5014872149" evidence="1">
    <location>
        <begin position="27"/>
        <end position="45"/>
    </location>
</feature>